<dbReference type="AlphaFoldDB" id="A0A1J4KIA9"/>
<gene>
    <name evidence="1" type="ORF">TRFO_04195</name>
</gene>
<dbReference type="EMBL" id="MLAK01000605">
    <property type="protein sequence ID" value="OHT10680.1"/>
    <property type="molecule type" value="Genomic_DNA"/>
</dbReference>
<reference evidence="1" key="1">
    <citation type="submission" date="2016-10" db="EMBL/GenBank/DDBJ databases">
        <authorList>
            <person name="Benchimol M."/>
            <person name="Almeida L.G."/>
            <person name="Vasconcelos A.T."/>
            <person name="Perreira-Neves A."/>
            <person name="Rosa I.A."/>
            <person name="Tasca T."/>
            <person name="Bogo M.R."/>
            <person name="de Souza W."/>
        </authorList>
    </citation>
    <scope>NUCLEOTIDE SEQUENCE [LARGE SCALE GENOMIC DNA]</scope>
    <source>
        <strain evidence="1">K</strain>
    </source>
</reference>
<dbReference type="Proteomes" id="UP000179807">
    <property type="component" value="Unassembled WGS sequence"/>
</dbReference>
<comment type="caution">
    <text evidence="1">The sequence shown here is derived from an EMBL/GenBank/DDBJ whole genome shotgun (WGS) entry which is preliminary data.</text>
</comment>
<proteinExistence type="predicted"/>
<name>A0A1J4KIA9_9EUKA</name>
<keyword evidence="2" id="KW-1185">Reference proteome</keyword>
<dbReference type="OrthoDB" id="10550793at2759"/>
<accession>A0A1J4KIA9</accession>
<evidence type="ECO:0000313" key="2">
    <source>
        <dbReference type="Proteomes" id="UP000179807"/>
    </source>
</evidence>
<dbReference type="RefSeq" id="XP_068363816.1">
    <property type="nucleotide sequence ID" value="XM_068491751.1"/>
</dbReference>
<sequence length="239" mass="26579">MQFGNEQTHLCGLHPAACNAGEADLVNVFVNGVPVRINPLESLLTIESLFGMKNMRFISNGRLLSNALSLKFNQINDGDQIIALYPKDFQKPQQQTFSSSGLNKATNQTIISGSKLNNPNNGKFAEKKFRERFEKNWANKFNDPDSIYEQLLDATDPRTSSESARLSDLFRMRVENSPSAYRKVCSKFGDDHQRTGARKKATATVIPEKSFSPSTELLPEMWIHNATSPNNGTTSASVC</sequence>
<protein>
    <submittedName>
        <fullName evidence="1">Uncharacterized protein</fullName>
    </submittedName>
</protein>
<dbReference type="VEuPathDB" id="TrichDB:TRFO_04195"/>
<organism evidence="1 2">
    <name type="scientific">Tritrichomonas foetus</name>
    <dbReference type="NCBI Taxonomy" id="1144522"/>
    <lineage>
        <taxon>Eukaryota</taxon>
        <taxon>Metamonada</taxon>
        <taxon>Parabasalia</taxon>
        <taxon>Tritrichomonadida</taxon>
        <taxon>Tritrichomonadidae</taxon>
        <taxon>Tritrichomonas</taxon>
    </lineage>
</organism>
<evidence type="ECO:0000313" key="1">
    <source>
        <dbReference type="EMBL" id="OHT10680.1"/>
    </source>
</evidence>
<dbReference type="GeneID" id="94826455"/>